<dbReference type="Proteomes" id="UP000319148">
    <property type="component" value="Unassembled WGS sequence"/>
</dbReference>
<evidence type="ECO:0000313" key="2">
    <source>
        <dbReference type="Proteomes" id="UP000319148"/>
    </source>
</evidence>
<name>A0A501PSC1_9PROT</name>
<evidence type="ECO:0000313" key="1">
    <source>
        <dbReference type="EMBL" id="TPD62864.1"/>
    </source>
</evidence>
<sequence>MSENKKSRASIYELDRLLKQLAAEVTDEKLELPASFSFHWHGIPFAGQILTFENSDKLKLDLVANLGHLAYSAENHTRRQELLRIFRPLVRKGDFTISRHSQIQMISQTSFSGDLSARNIMTAITYTLLDLRDKLKDIAAQIHA</sequence>
<dbReference type="EMBL" id="VFIY01000004">
    <property type="protein sequence ID" value="TPD62864.1"/>
    <property type="molecule type" value="Genomic_DNA"/>
</dbReference>
<keyword evidence="2" id="KW-1185">Reference proteome</keyword>
<protein>
    <submittedName>
        <fullName evidence="1">Uncharacterized protein</fullName>
    </submittedName>
</protein>
<accession>A0A501PSC1</accession>
<comment type="caution">
    <text evidence="1">The sequence shown here is derived from an EMBL/GenBank/DDBJ whole genome shotgun (WGS) entry which is preliminary data.</text>
</comment>
<proteinExistence type="predicted"/>
<dbReference type="OrthoDB" id="9844507at2"/>
<dbReference type="AlphaFoldDB" id="A0A501PSC1"/>
<reference evidence="2" key="1">
    <citation type="submission" date="2019-06" db="EMBL/GenBank/DDBJ databases">
        <title>The complete genome of Emcibacter congregatus ZYLT.</title>
        <authorList>
            <person name="Zhao Z."/>
        </authorList>
    </citation>
    <scope>NUCLEOTIDE SEQUENCE [LARGE SCALE GENOMIC DNA]</scope>
    <source>
        <strain evidence="2">MCCC 1A06723</strain>
    </source>
</reference>
<organism evidence="1 2">
    <name type="scientific">Emcibacter nanhaiensis</name>
    <dbReference type="NCBI Taxonomy" id="1505037"/>
    <lineage>
        <taxon>Bacteria</taxon>
        <taxon>Pseudomonadati</taxon>
        <taxon>Pseudomonadota</taxon>
        <taxon>Alphaproteobacteria</taxon>
        <taxon>Emcibacterales</taxon>
        <taxon>Emcibacteraceae</taxon>
        <taxon>Emcibacter</taxon>
    </lineage>
</organism>
<gene>
    <name evidence="1" type="ORF">FIV46_01930</name>
</gene>
<dbReference type="RefSeq" id="WP_139938114.1">
    <property type="nucleotide sequence ID" value="NZ_JBHSYP010000022.1"/>
</dbReference>